<dbReference type="AlphaFoldDB" id="A0A7G5C0H1"/>
<dbReference type="PANTHER" id="PTHR35868:SF3">
    <property type="entry name" value="DUF2804 DOMAIN-CONTAINING PROTEIN"/>
    <property type="match status" value="1"/>
</dbReference>
<sequence length="339" mass="38675">MQNQIINPGDVLGADGALLQKGYSTRAVLRFNRKAIKARPWRIKEWDFYQVSNDDYCLQLTIGHASYVGEISFKLFEFKTGVMHQFSHLLFLPFNRLKLPESADQGDIAFKAKNLFMQFQVYNGGRRLMCRTGGGKFPTVDIDVRLSQPDPTSLVIATPFDESEKCFYYNHKINCMPAKGVVKIEDKVYRFEPESAFGLLDWGRGVWPFHNEWYWGSGSGWVEGKRFGFNIGYGFGNTSAATENMLFYDGVAHKISHVHFDLAGSGGYMAKKRFTSDDGRFEMEFTPIYDRYTEAKALFLDNRCHQLFGTFNGKAVLDDGQVIEVKDLVAFAEHAVNNW</sequence>
<dbReference type="Proteomes" id="UP000515679">
    <property type="component" value="Chromosome"/>
</dbReference>
<accession>A0A7G5C0H1</accession>
<organism evidence="1 2">
    <name type="scientific">Cohnella cholangitidis</name>
    <dbReference type="NCBI Taxonomy" id="2598458"/>
    <lineage>
        <taxon>Bacteria</taxon>
        <taxon>Bacillati</taxon>
        <taxon>Bacillota</taxon>
        <taxon>Bacilli</taxon>
        <taxon>Bacillales</taxon>
        <taxon>Paenibacillaceae</taxon>
        <taxon>Cohnella</taxon>
    </lineage>
</organism>
<dbReference type="Pfam" id="PF10974">
    <property type="entry name" value="DUF2804"/>
    <property type="match status" value="1"/>
</dbReference>
<dbReference type="RefSeq" id="WP_182298933.1">
    <property type="nucleotide sequence ID" value="NZ_CP041969.1"/>
</dbReference>
<evidence type="ECO:0000313" key="1">
    <source>
        <dbReference type="EMBL" id="QMV42705.1"/>
    </source>
</evidence>
<evidence type="ECO:0000313" key="2">
    <source>
        <dbReference type="Proteomes" id="UP000515679"/>
    </source>
</evidence>
<proteinExistence type="predicted"/>
<dbReference type="EMBL" id="CP041969">
    <property type="protein sequence ID" value="QMV42705.1"/>
    <property type="molecule type" value="Genomic_DNA"/>
</dbReference>
<keyword evidence="2" id="KW-1185">Reference proteome</keyword>
<gene>
    <name evidence="1" type="ORF">FPL14_17075</name>
</gene>
<dbReference type="InterPro" id="IPR021243">
    <property type="entry name" value="DUF2804"/>
</dbReference>
<reference evidence="1 2" key="1">
    <citation type="submission" date="2019-07" db="EMBL/GenBank/DDBJ databases">
        <authorList>
            <person name="Kim J.K."/>
            <person name="Cheong H.-M."/>
            <person name="Choi Y."/>
            <person name="Hwang K.J."/>
            <person name="Lee S."/>
            <person name="Choi C."/>
        </authorList>
    </citation>
    <scope>NUCLEOTIDE SEQUENCE [LARGE SCALE GENOMIC DNA]</scope>
    <source>
        <strain evidence="1 2">KS 22</strain>
    </source>
</reference>
<dbReference type="PANTHER" id="PTHR35868">
    <property type="entry name" value="DUF2804 DOMAIN-CONTAINING PROTEIN-RELATED"/>
    <property type="match status" value="1"/>
</dbReference>
<name>A0A7G5C0H1_9BACL</name>
<dbReference type="KEGG" id="cchl:FPL14_17075"/>
<protein>
    <submittedName>
        <fullName evidence="1">DUF2804 domain-containing protein</fullName>
    </submittedName>
</protein>